<comment type="caution">
    <text evidence="2">The sequence shown here is derived from an EMBL/GenBank/DDBJ whole genome shotgun (WGS) entry which is preliminary data.</text>
</comment>
<proteinExistence type="predicted"/>
<feature type="domain" description="Glycosyl-hydrolase 97 N-terminal" evidence="1">
    <location>
        <begin position="23"/>
        <end position="157"/>
    </location>
</feature>
<dbReference type="InterPro" id="IPR014718">
    <property type="entry name" value="GH-type_carb-bd"/>
</dbReference>
<dbReference type="PANTHER" id="PTHR35803">
    <property type="entry name" value="GLUCAN 1,4-ALPHA-GLUCOSIDASE SUSB-RELATED"/>
    <property type="match status" value="1"/>
</dbReference>
<dbReference type="InterPro" id="IPR029486">
    <property type="entry name" value="GH97_N"/>
</dbReference>
<dbReference type="EMBL" id="LAZR01069556">
    <property type="protein sequence ID" value="KKK47485.1"/>
    <property type="molecule type" value="Genomic_DNA"/>
</dbReference>
<sequence length="163" mass="18480">MKRAASLTLLISLTALNLDARELTSPDGKIVVAFDVTRGGGLGYRVAYRGQPILCESRLGLEAKNTSAFAEGFRVVNVATESHDETWRPVYGERSHIRDHYNQMAVDLEDEQKPPRRLKLTFRAYDEGVAFRYTIPQQPGLDKIHLTRENSEFIFARLADKKK</sequence>
<organism evidence="2">
    <name type="scientific">marine sediment metagenome</name>
    <dbReference type="NCBI Taxonomy" id="412755"/>
    <lineage>
        <taxon>unclassified sequences</taxon>
        <taxon>metagenomes</taxon>
        <taxon>ecological metagenomes</taxon>
    </lineage>
</organism>
<dbReference type="AlphaFoldDB" id="A0A0F8WH41"/>
<evidence type="ECO:0000259" key="1">
    <source>
        <dbReference type="Pfam" id="PF14508"/>
    </source>
</evidence>
<evidence type="ECO:0000313" key="2">
    <source>
        <dbReference type="EMBL" id="KKK47485.1"/>
    </source>
</evidence>
<reference evidence="2" key="1">
    <citation type="journal article" date="2015" name="Nature">
        <title>Complex archaea that bridge the gap between prokaryotes and eukaryotes.</title>
        <authorList>
            <person name="Spang A."/>
            <person name="Saw J.H."/>
            <person name="Jorgensen S.L."/>
            <person name="Zaremba-Niedzwiedzka K."/>
            <person name="Martijn J."/>
            <person name="Lind A.E."/>
            <person name="van Eijk R."/>
            <person name="Schleper C."/>
            <person name="Guy L."/>
            <person name="Ettema T.J."/>
        </authorList>
    </citation>
    <scope>NUCLEOTIDE SEQUENCE</scope>
</reference>
<protein>
    <recommendedName>
        <fullName evidence="1">Glycosyl-hydrolase 97 N-terminal domain-containing protein</fullName>
    </recommendedName>
</protein>
<dbReference type="Pfam" id="PF14508">
    <property type="entry name" value="GH97_N"/>
    <property type="match status" value="1"/>
</dbReference>
<dbReference type="Gene3D" id="2.70.98.10">
    <property type="match status" value="1"/>
</dbReference>
<accession>A0A0F8WH41</accession>
<dbReference type="InterPro" id="IPR052720">
    <property type="entry name" value="Glycosyl_hydrolase_97"/>
</dbReference>
<name>A0A0F8WH41_9ZZZZ</name>
<dbReference type="GO" id="GO:0030246">
    <property type="term" value="F:carbohydrate binding"/>
    <property type="evidence" value="ECO:0007669"/>
    <property type="project" value="InterPro"/>
</dbReference>
<gene>
    <name evidence="2" type="ORF">LCGC14_3154710</name>
</gene>